<reference evidence="1" key="1">
    <citation type="submission" date="2023-05" db="EMBL/GenBank/DDBJ databases">
        <authorList>
            <person name="Stuckert A."/>
        </authorList>
    </citation>
    <scope>NUCLEOTIDE SEQUENCE</scope>
</reference>
<accession>A0ABN9C2I0</accession>
<dbReference type="EMBL" id="CATNWA010007170">
    <property type="protein sequence ID" value="CAI9553502.1"/>
    <property type="molecule type" value="Genomic_DNA"/>
</dbReference>
<organism evidence="1 2">
    <name type="scientific">Staurois parvus</name>
    <dbReference type="NCBI Taxonomy" id="386267"/>
    <lineage>
        <taxon>Eukaryota</taxon>
        <taxon>Metazoa</taxon>
        <taxon>Chordata</taxon>
        <taxon>Craniata</taxon>
        <taxon>Vertebrata</taxon>
        <taxon>Euteleostomi</taxon>
        <taxon>Amphibia</taxon>
        <taxon>Batrachia</taxon>
        <taxon>Anura</taxon>
        <taxon>Neobatrachia</taxon>
        <taxon>Ranoidea</taxon>
        <taxon>Ranidae</taxon>
        <taxon>Staurois</taxon>
    </lineage>
</organism>
<evidence type="ECO:0000313" key="1">
    <source>
        <dbReference type="EMBL" id="CAI9553502.1"/>
    </source>
</evidence>
<feature type="non-terminal residue" evidence="1">
    <location>
        <position position="1"/>
    </location>
</feature>
<gene>
    <name evidence="1" type="ORF">SPARVUS_LOCUS4054049</name>
</gene>
<dbReference type="Proteomes" id="UP001162483">
    <property type="component" value="Unassembled WGS sequence"/>
</dbReference>
<comment type="caution">
    <text evidence="1">The sequence shown here is derived from an EMBL/GenBank/DDBJ whole genome shotgun (WGS) entry which is preliminary data.</text>
</comment>
<evidence type="ECO:0000313" key="2">
    <source>
        <dbReference type="Proteomes" id="UP001162483"/>
    </source>
</evidence>
<keyword evidence="2" id="KW-1185">Reference proteome</keyword>
<name>A0ABN9C2I0_9NEOB</name>
<protein>
    <submittedName>
        <fullName evidence="1">Uncharacterized protein</fullName>
    </submittedName>
</protein>
<proteinExistence type="predicted"/>
<sequence>AHAEKEDYCNSVLWSNKTKIIVFGTDGFKTVWHCKGESTKKNAWCLHSGGSVLLWG</sequence>